<sequence>MSARHVDFAGWSAAKRVVAIGAAGGAIGGMMLAMVEMLYGWLSDAHTFWDAPMAIWAWVGGIEHFGSPGNHVGPIVLGLGGHMVNSMMIGVGFAVLMAVLRPRGDIAPIMAGVVYGLGVWVVMRYVILPLNSGEDDLFTTSLVSPQWVWWLGHAVLGMAAGVFYTVARRAGLVGQDAR</sequence>
<comment type="caution">
    <text evidence="2">The sequence shown here is derived from an EMBL/GenBank/DDBJ whole genome shotgun (WGS) entry which is preliminary data.</text>
</comment>
<reference evidence="2 3" key="1">
    <citation type="submission" date="2018-07" db="EMBL/GenBank/DDBJ databases">
        <title>High-quality-draft genome sequence of Gaiella occulta.</title>
        <authorList>
            <person name="Severino R."/>
            <person name="Froufe H.J.C."/>
            <person name="Rainey F.A."/>
            <person name="Barroso C."/>
            <person name="Albuquerque L."/>
            <person name="Lobo-Da-Cunha A."/>
            <person name="Da Costa M.S."/>
            <person name="Egas C."/>
        </authorList>
    </citation>
    <scope>NUCLEOTIDE SEQUENCE [LARGE SCALE GENOMIC DNA]</scope>
    <source>
        <strain evidence="2 3">F2-233</strain>
    </source>
</reference>
<accession>A0A7M2YV32</accession>
<evidence type="ECO:0008006" key="4">
    <source>
        <dbReference type="Google" id="ProtNLM"/>
    </source>
</evidence>
<feature type="transmembrane region" description="Helical" evidence="1">
    <location>
        <begin position="20"/>
        <end position="42"/>
    </location>
</feature>
<evidence type="ECO:0000313" key="2">
    <source>
        <dbReference type="EMBL" id="RDI74002.1"/>
    </source>
</evidence>
<keyword evidence="3" id="KW-1185">Reference proteome</keyword>
<feature type="transmembrane region" description="Helical" evidence="1">
    <location>
        <begin position="75"/>
        <end position="99"/>
    </location>
</feature>
<feature type="transmembrane region" description="Helical" evidence="1">
    <location>
        <begin position="106"/>
        <end position="127"/>
    </location>
</feature>
<gene>
    <name evidence="2" type="ORF">Gocc_2099</name>
</gene>
<name>A0A7M2YV32_9ACTN</name>
<evidence type="ECO:0000256" key="1">
    <source>
        <dbReference type="SAM" id="Phobius"/>
    </source>
</evidence>
<feature type="transmembrane region" description="Helical" evidence="1">
    <location>
        <begin position="147"/>
        <end position="167"/>
    </location>
</feature>
<dbReference type="AlphaFoldDB" id="A0A7M2YV32"/>
<dbReference type="Proteomes" id="UP000254134">
    <property type="component" value="Unassembled WGS sequence"/>
</dbReference>
<protein>
    <recommendedName>
        <fullName evidence="4">DUF1440 domain-containing protein</fullName>
    </recommendedName>
</protein>
<organism evidence="2 3">
    <name type="scientific">Gaiella occulta</name>
    <dbReference type="NCBI Taxonomy" id="1002870"/>
    <lineage>
        <taxon>Bacteria</taxon>
        <taxon>Bacillati</taxon>
        <taxon>Actinomycetota</taxon>
        <taxon>Thermoleophilia</taxon>
        <taxon>Gaiellales</taxon>
        <taxon>Gaiellaceae</taxon>
        <taxon>Gaiella</taxon>
    </lineage>
</organism>
<keyword evidence="1" id="KW-0472">Membrane</keyword>
<keyword evidence="1" id="KW-1133">Transmembrane helix</keyword>
<evidence type="ECO:0000313" key="3">
    <source>
        <dbReference type="Proteomes" id="UP000254134"/>
    </source>
</evidence>
<keyword evidence="1" id="KW-0812">Transmembrane</keyword>
<reference evidence="3" key="2">
    <citation type="journal article" date="2019" name="MicrobiologyOpen">
        <title>High-quality draft genome sequence of Gaiella occulta isolated from a 150 meter deep mineral water borehole and comparison with the genome sequences of other deep-branching lineages of the phylum Actinobacteria.</title>
        <authorList>
            <person name="Severino R."/>
            <person name="Froufe H.J.C."/>
            <person name="Barroso C."/>
            <person name="Albuquerque L."/>
            <person name="Lobo-da-Cunha A."/>
            <person name="da Costa M.S."/>
            <person name="Egas C."/>
        </authorList>
    </citation>
    <scope>NUCLEOTIDE SEQUENCE [LARGE SCALE GENOMIC DNA]</scope>
    <source>
        <strain evidence="3">F2-233</strain>
    </source>
</reference>
<dbReference type="EMBL" id="QQZY01000005">
    <property type="protein sequence ID" value="RDI74002.1"/>
    <property type="molecule type" value="Genomic_DNA"/>
</dbReference>
<proteinExistence type="predicted"/>